<dbReference type="KEGG" id="egu:105050302"/>
<sequence>MGNCQATEAATVVIQHPGGRVERLYWPTSAEEVMRSNPGHHVALVTLCLSKEQREDGGSVRVTRVRLLKPKDMLLFGQVYRLITSQEVTKAIRARKYEKMKKTQSELIKKQEEEEQRQKQLQSRTDGHKEVFDEGRQLDSECINQGAKLERERQQSSTQPAGRARQWRPSLKSISEVGS</sequence>
<dbReference type="OrthoDB" id="747498at2759"/>
<feature type="compositionally biased region" description="Basic and acidic residues" evidence="1">
    <location>
        <begin position="108"/>
        <end position="118"/>
    </location>
</feature>
<dbReference type="PANTHER" id="PTHR33413:SF35">
    <property type="entry name" value="OS09G0381600 PROTEIN"/>
    <property type="match status" value="1"/>
</dbReference>
<protein>
    <submittedName>
        <fullName evidence="3">Uncharacterized protein LOC105050302 isoform X1</fullName>
    </submittedName>
</protein>
<dbReference type="InParanoid" id="A0A6I9RM27"/>
<feature type="compositionally biased region" description="Basic and acidic residues" evidence="1">
    <location>
        <begin position="125"/>
        <end position="139"/>
    </location>
</feature>
<dbReference type="Proteomes" id="UP000504607">
    <property type="component" value="Chromosome 8"/>
</dbReference>
<proteinExistence type="predicted"/>
<evidence type="ECO:0000256" key="1">
    <source>
        <dbReference type="SAM" id="MobiDB-lite"/>
    </source>
</evidence>
<dbReference type="GeneID" id="105050302"/>
<dbReference type="AlphaFoldDB" id="A0A6I9RM27"/>
<evidence type="ECO:0000313" key="2">
    <source>
        <dbReference type="Proteomes" id="UP000504607"/>
    </source>
</evidence>
<dbReference type="InterPro" id="IPR025322">
    <property type="entry name" value="PADRE_dom"/>
</dbReference>
<accession>A0A6I9RM27</accession>
<dbReference type="Pfam" id="PF14009">
    <property type="entry name" value="PADRE"/>
    <property type="match status" value="1"/>
</dbReference>
<feature type="region of interest" description="Disordered" evidence="1">
    <location>
        <begin position="108"/>
        <end position="179"/>
    </location>
</feature>
<keyword evidence="2" id="KW-1185">Reference proteome</keyword>
<organism evidence="2 3">
    <name type="scientific">Elaeis guineensis var. tenera</name>
    <name type="common">Oil palm</name>
    <dbReference type="NCBI Taxonomy" id="51953"/>
    <lineage>
        <taxon>Eukaryota</taxon>
        <taxon>Viridiplantae</taxon>
        <taxon>Streptophyta</taxon>
        <taxon>Embryophyta</taxon>
        <taxon>Tracheophyta</taxon>
        <taxon>Spermatophyta</taxon>
        <taxon>Magnoliopsida</taxon>
        <taxon>Liliopsida</taxon>
        <taxon>Arecaceae</taxon>
        <taxon>Arecoideae</taxon>
        <taxon>Cocoseae</taxon>
        <taxon>Elaeidinae</taxon>
        <taxon>Elaeis</taxon>
    </lineage>
</organism>
<dbReference type="FunCoup" id="A0A6I9RM27">
    <property type="interactions" value="1574"/>
</dbReference>
<dbReference type="RefSeq" id="XP_010928565.1">
    <property type="nucleotide sequence ID" value="XM_010930263.2"/>
</dbReference>
<reference evidence="3" key="1">
    <citation type="submission" date="2025-08" db="UniProtKB">
        <authorList>
            <consortium name="RefSeq"/>
        </authorList>
    </citation>
    <scope>IDENTIFICATION</scope>
</reference>
<dbReference type="PANTHER" id="PTHR33413">
    <property type="entry name" value="EXPRESSED PROTEIN"/>
    <property type="match status" value="1"/>
</dbReference>
<name>A0A6I9RM27_ELAGV</name>
<evidence type="ECO:0000313" key="3">
    <source>
        <dbReference type="RefSeq" id="XP_010928565.1"/>
    </source>
</evidence>
<gene>
    <name evidence="3" type="primary">LOC105050302</name>
</gene>